<dbReference type="AlphaFoldDB" id="A0A1F7TMK0"/>
<feature type="binding site" evidence="3">
    <location>
        <position position="67"/>
    </location>
    <ligand>
        <name>substrate</name>
    </ligand>
</feature>
<gene>
    <name evidence="4" type="ORF">A2856_04085</name>
</gene>
<comment type="caution">
    <text evidence="4">The sequence shown here is derived from an EMBL/GenBank/DDBJ whole genome shotgun (WGS) entry which is preliminary data.</text>
</comment>
<name>A0A1F7TMK0_9BACT</name>
<dbReference type="PANTHER" id="PTHR10291:SF43">
    <property type="entry name" value="DEHYDRODOLICHYL DIPHOSPHATE SYNTHASE COMPLEX SUBUNIT DHDDS"/>
    <property type="match status" value="1"/>
</dbReference>
<dbReference type="InterPro" id="IPR001441">
    <property type="entry name" value="UPP_synth-like"/>
</dbReference>
<evidence type="ECO:0000256" key="2">
    <source>
        <dbReference type="ARBA" id="ARBA00038453"/>
    </source>
</evidence>
<dbReference type="Gene3D" id="3.40.1180.10">
    <property type="entry name" value="Decaprenyl diphosphate synthase-like"/>
    <property type="match status" value="1"/>
</dbReference>
<dbReference type="CDD" id="cd00475">
    <property type="entry name" value="Cis_IPPS"/>
    <property type="match status" value="1"/>
</dbReference>
<keyword evidence="3" id="KW-0479">Metal-binding</keyword>
<evidence type="ECO:0000256" key="1">
    <source>
        <dbReference type="ARBA" id="ARBA00022679"/>
    </source>
</evidence>
<dbReference type="Pfam" id="PF01255">
    <property type="entry name" value="Prenyltransf"/>
    <property type="match status" value="1"/>
</dbReference>
<feature type="binding site" evidence="3">
    <location>
        <position position="185"/>
    </location>
    <ligand>
        <name>substrate</name>
    </ligand>
</feature>
<dbReference type="Proteomes" id="UP000177885">
    <property type="component" value="Unassembled WGS sequence"/>
</dbReference>
<evidence type="ECO:0000256" key="3">
    <source>
        <dbReference type="HAMAP-Rule" id="MF_01139"/>
    </source>
</evidence>
<dbReference type="HAMAP" id="MF_01139">
    <property type="entry name" value="ISPT"/>
    <property type="match status" value="1"/>
</dbReference>
<comment type="function">
    <text evidence="3">Catalyzes the condensation of isopentenyl diphosphate (IPP) with allylic pyrophosphates generating different type of terpenoids.</text>
</comment>
<reference evidence="4 5" key="1">
    <citation type="journal article" date="2016" name="Nat. Commun.">
        <title>Thousands of microbial genomes shed light on interconnected biogeochemical processes in an aquifer system.</title>
        <authorList>
            <person name="Anantharaman K."/>
            <person name="Brown C.T."/>
            <person name="Hug L.A."/>
            <person name="Sharon I."/>
            <person name="Castelle C.J."/>
            <person name="Probst A.J."/>
            <person name="Thomas B.C."/>
            <person name="Singh A."/>
            <person name="Wilkins M.J."/>
            <person name="Karaoz U."/>
            <person name="Brodie E.L."/>
            <person name="Williams K.H."/>
            <person name="Hubbard S.S."/>
            <person name="Banfield J.F."/>
        </authorList>
    </citation>
    <scope>NUCLEOTIDE SEQUENCE [LARGE SCALE GENOMIC DNA]</scope>
</reference>
<feature type="active site" description="Proton acceptor" evidence="3">
    <location>
        <position position="63"/>
    </location>
</feature>
<comment type="caution">
    <text evidence="3">Lacks conserved residue(s) required for the propagation of feature annotation.</text>
</comment>
<dbReference type="GO" id="GO:0016094">
    <property type="term" value="P:polyprenol biosynthetic process"/>
    <property type="evidence" value="ECO:0007669"/>
    <property type="project" value="TreeGrafter"/>
</dbReference>
<comment type="subunit">
    <text evidence="3">Homodimer.</text>
</comment>
<feature type="active site" evidence="3">
    <location>
        <position position="15"/>
    </location>
</feature>
<dbReference type="SUPFAM" id="SSF64005">
    <property type="entry name" value="Undecaprenyl diphosphate synthase"/>
    <property type="match status" value="1"/>
</dbReference>
<dbReference type="GO" id="GO:0000287">
    <property type="term" value="F:magnesium ion binding"/>
    <property type="evidence" value="ECO:0007669"/>
    <property type="project" value="UniProtKB-UniRule"/>
</dbReference>
<dbReference type="STRING" id="1802385.A2856_04085"/>
<keyword evidence="3" id="KW-0460">Magnesium</keyword>
<dbReference type="PANTHER" id="PTHR10291">
    <property type="entry name" value="DEHYDRODOLICHYL DIPHOSPHATE SYNTHASE FAMILY MEMBER"/>
    <property type="match status" value="1"/>
</dbReference>
<proteinExistence type="inferred from homology"/>
<organism evidence="4 5">
    <name type="scientific">Candidatus Uhrbacteria bacterium RIFCSPHIGHO2_01_FULL_63_20</name>
    <dbReference type="NCBI Taxonomy" id="1802385"/>
    <lineage>
        <taxon>Bacteria</taxon>
        <taxon>Candidatus Uhriibacteriota</taxon>
    </lineage>
</organism>
<dbReference type="EC" id="2.5.1.-" evidence="3"/>
<comment type="cofactor">
    <cofactor evidence="3">
        <name>Mg(2+)</name>
        <dbReference type="ChEBI" id="CHEBI:18420"/>
    </cofactor>
    <text evidence="3">Binds 2 magnesium ions per subunit.</text>
</comment>
<accession>A0A1F7TMK0</accession>
<dbReference type="NCBIfam" id="TIGR00055">
    <property type="entry name" value="uppS"/>
    <property type="match status" value="1"/>
</dbReference>
<feature type="binding site" evidence="3">
    <location>
        <position position="20"/>
    </location>
    <ligand>
        <name>substrate</name>
    </ligand>
</feature>
<sequence>MPDDQTPRHVAIIPDGNRRWAKRHGLKPWEGHDAGARRFRPILRAAFEEGVYCVSAWIASRSNLTTRSKVEVEFLYQVLERFFLELTEVPELSEHGVRVQVFGQWREFQPPGLVKAIEGVIEKTKRNDRHPLNFFDAYDGVSEMTDAIQRMVDEGRKDPRFAVEPSIIKRHLLTKDLPPVDLVIRTGGEPHWSGGFMMWDIAEAQFHFSDKMFPDFGAEDFRAALEEYRSRERRQGK</sequence>
<evidence type="ECO:0000313" key="4">
    <source>
        <dbReference type="EMBL" id="OGL67211.1"/>
    </source>
</evidence>
<keyword evidence="1 3" id="KW-0808">Transferase</keyword>
<dbReference type="GO" id="GO:0045547">
    <property type="term" value="F:ditrans,polycis-polyprenyl diphosphate synthase [(2E,6E)-farnesyl diphosphate specific] activity"/>
    <property type="evidence" value="ECO:0007669"/>
    <property type="project" value="TreeGrafter"/>
</dbReference>
<evidence type="ECO:0000313" key="5">
    <source>
        <dbReference type="Proteomes" id="UP000177885"/>
    </source>
</evidence>
<dbReference type="EMBL" id="MGDT01000003">
    <property type="protein sequence ID" value="OGL67211.1"/>
    <property type="molecule type" value="Genomic_DNA"/>
</dbReference>
<feature type="binding site" evidence="3">
    <location>
        <position position="32"/>
    </location>
    <ligand>
        <name>substrate</name>
    </ligand>
</feature>
<comment type="similarity">
    <text evidence="2">Belongs to the UPP synthase family. Z-FPP synthase subfamily.</text>
</comment>
<dbReference type="InterPro" id="IPR036424">
    <property type="entry name" value="UPP_synth-like_sf"/>
</dbReference>
<feature type="binding site" evidence="3">
    <location>
        <position position="15"/>
    </location>
    <ligand>
        <name>Mg(2+)</name>
        <dbReference type="ChEBI" id="CHEBI:18420"/>
    </ligand>
</feature>
<protein>
    <recommendedName>
        <fullName evidence="3">Isoprenyl transferase</fullName>
        <ecNumber evidence="3">2.5.1.-</ecNumber>
    </recommendedName>
</protein>
<feature type="binding site" evidence="3">
    <location>
        <begin position="16"/>
        <end position="19"/>
    </location>
    <ligand>
        <name>substrate</name>
    </ligand>
</feature>